<dbReference type="GO" id="GO:0090313">
    <property type="term" value="P:regulation of protein targeting to membrane"/>
    <property type="evidence" value="ECO:0007669"/>
    <property type="project" value="TreeGrafter"/>
</dbReference>
<proteinExistence type="predicted"/>
<dbReference type="GO" id="GO:0005886">
    <property type="term" value="C:plasma membrane"/>
    <property type="evidence" value="ECO:0007669"/>
    <property type="project" value="TreeGrafter"/>
</dbReference>
<name>A0AAU8BL29_9VIBR</name>
<dbReference type="PANTHER" id="PTHR30441:SF4">
    <property type="entry name" value="PROTEIN ASMA"/>
    <property type="match status" value="1"/>
</dbReference>
<dbReference type="KEGG" id="vck:PG915_05230"/>
<evidence type="ECO:0000256" key="1">
    <source>
        <dbReference type="SAM" id="MobiDB-lite"/>
    </source>
</evidence>
<protein>
    <submittedName>
        <fullName evidence="3">AsmA family protein</fullName>
    </submittedName>
</protein>
<accession>A0AAU8BL29</accession>
<reference evidence="3" key="1">
    <citation type="submission" date="2023-01" db="EMBL/GenBank/DDBJ databases">
        <title>Vibrio sp. CB1-14 genome sequencing.</title>
        <authorList>
            <person name="Otstavnykh N."/>
            <person name="Isaeva M."/>
            <person name="Meleshko D."/>
        </authorList>
    </citation>
    <scope>NUCLEOTIDE SEQUENCE</scope>
    <source>
        <strain evidence="3">CB1-14</strain>
    </source>
</reference>
<dbReference type="Pfam" id="PF05170">
    <property type="entry name" value="AsmA"/>
    <property type="match status" value="1"/>
</dbReference>
<gene>
    <name evidence="3" type="ORF">PG915_05230</name>
</gene>
<sequence>MKKLLLILAIPVLVIVLGVAALVMFVNPNQFKPMLAEQVKNQTGLELEISGDISWQFFPSVGLELGQTSLKNPQGFQNPNLFSVSQVGVSVAVMPLLDKTLEIGSITLDGAQVYLETLKDGSSNLDALTAAPQTETVADPAATSDAPAEASTSAADGWQISLSGVTVSNALLEVSNAQTGTFTKLYDVGLNVTEFAVDQWTTANFELKGQNNDQQFTAKGIADFKLAQGFAEYALKNIEFDATYKDAANQIQQAQLKLATFEFDKPNAIDFSMKGNAADLTFDAKGGTTFTVDKAISLVKLSGLSLDSTLNGAALPQSPMKITMASDLSFDLNKSFLDFVLQKLTVNKIELDGKATVQLADIPKVRFSLHSPNIDLDEFLGLNQTAASTDSKGGESGTGDSGTSAPAQEVEPDLTALSGLDVQGKITIDKFKAGNAHMQQVKTDFAVNRGVATLNSFSSQLYGGSITATGKLDARKSPASYSAVKRIKGVKVQPLLVDVANNDMLEGTGNIDVNVKGKGLAPTAMKKNLSGTVKINFADGAVNGINVAQLIRENYARFKGQSLDGEKGPKKTDFSAMKATLKLANGVVSTNDMTAESPLLRVKGDGSANYINETADFVVSTSVVGTLEGQGGQNIDELRDVTIPIRITGAWTDPKFALVFDDVLKEKAKKEVERATERLGIKDEKTKKAVDSLLKGLFN</sequence>
<dbReference type="AlphaFoldDB" id="A0AAU8BL29"/>
<dbReference type="PANTHER" id="PTHR30441">
    <property type="entry name" value="DUF748 DOMAIN-CONTAINING PROTEIN"/>
    <property type="match status" value="1"/>
</dbReference>
<feature type="domain" description="AsmA" evidence="2">
    <location>
        <begin position="1"/>
        <end position="592"/>
    </location>
</feature>
<dbReference type="EMBL" id="CP115920">
    <property type="protein sequence ID" value="XCD16937.1"/>
    <property type="molecule type" value="Genomic_DNA"/>
</dbReference>
<dbReference type="RefSeq" id="WP_353498161.1">
    <property type="nucleotide sequence ID" value="NZ_CP115920.1"/>
</dbReference>
<feature type="region of interest" description="Disordered" evidence="1">
    <location>
        <begin position="387"/>
        <end position="409"/>
    </location>
</feature>
<organism evidence="3">
    <name type="scientific">Vibrio chaetopteri</name>
    <dbReference type="NCBI Taxonomy" id="3016528"/>
    <lineage>
        <taxon>Bacteria</taxon>
        <taxon>Pseudomonadati</taxon>
        <taxon>Pseudomonadota</taxon>
        <taxon>Gammaproteobacteria</taxon>
        <taxon>Vibrionales</taxon>
        <taxon>Vibrionaceae</taxon>
        <taxon>Vibrio</taxon>
    </lineage>
</organism>
<dbReference type="InterPro" id="IPR052894">
    <property type="entry name" value="AsmA-related"/>
</dbReference>
<dbReference type="InterPro" id="IPR007844">
    <property type="entry name" value="AsmA"/>
</dbReference>
<evidence type="ECO:0000259" key="2">
    <source>
        <dbReference type="Pfam" id="PF05170"/>
    </source>
</evidence>
<evidence type="ECO:0000313" key="3">
    <source>
        <dbReference type="EMBL" id="XCD16937.1"/>
    </source>
</evidence>